<dbReference type="InterPro" id="IPR014729">
    <property type="entry name" value="Rossmann-like_a/b/a_fold"/>
</dbReference>
<evidence type="ECO:0000256" key="5">
    <source>
        <dbReference type="ARBA" id="ARBA00022741"/>
    </source>
</evidence>
<dbReference type="SUPFAM" id="SSF52402">
    <property type="entry name" value="Adenine nucleotide alpha hydrolases-like"/>
    <property type="match status" value="1"/>
</dbReference>
<dbReference type="OrthoDB" id="9807403at2"/>
<sequence>MLERFLKYIREEDLCKGGDRVLLAVSGGMDSMFMYALFSRSPFSFGIAHCNFGLRGEESDEDQMFVKQEAGKSGVPFYTVRFKALDYAREHKLSTQMAARQLRYDWFETLRREEGYQAIAVAHHLNDQVETMLINLVRGTGPAGLHGILPKNGKIIRPLLCFTREEIAAAVNREAIPYREESSNASDKYLRNRLRHQVVPVLKALNPGLEHTFAATARHFLEAEQFIEHHMEPYRALLQKEGESFRISCKALPEPGMGETILYQLIKPFGFAAGQSRDILNACQSQPGKQFFSATHQLIKDRGYLIIIPLQNTSGQGLLQNEALSFEKMFEAEILRAEDAGTSPGAGTAFLDYEKLQLPLTVRYWQDGDRFHPLGMKGSKKLSDFFVDQKIPLHLKGRIPLLLSGKEIAWVAGYRIADPFKVTEGTKKVYRIKFNSRKIN</sequence>
<evidence type="ECO:0000313" key="10">
    <source>
        <dbReference type="EMBL" id="TCS90182.1"/>
    </source>
</evidence>
<dbReference type="Proteomes" id="UP000295807">
    <property type="component" value="Unassembled WGS sequence"/>
</dbReference>
<comment type="caution">
    <text evidence="10">The sequence shown here is derived from an EMBL/GenBank/DDBJ whole genome shotgun (WGS) entry which is preliminary data.</text>
</comment>
<dbReference type="Pfam" id="PF11734">
    <property type="entry name" value="TilS_C"/>
    <property type="match status" value="1"/>
</dbReference>
<reference evidence="10 11" key="1">
    <citation type="submission" date="2019-03" db="EMBL/GenBank/DDBJ databases">
        <title>Genomic Encyclopedia of Type Strains, Phase IV (KMG-IV): sequencing the most valuable type-strain genomes for metagenomic binning, comparative biology and taxonomic classification.</title>
        <authorList>
            <person name="Goeker M."/>
        </authorList>
    </citation>
    <scope>NUCLEOTIDE SEQUENCE [LARGE SCALE GENOMIC DNA]</scope>
    <source>
        <strain evidence="10 11">DSM 21100</strain>
    </source>
</reference>
<feature type="binding site" evidence="8">
    <location>
        <begin position="26"/>
        <end position="31"/>
    </location>
    <ligand>
        <name>ATP</name>
        <dbReference type="ChEBI" id="CHEBI:30616"/>
    </ligand>
</feature>
<keyword evidence="2 8" id="KW-0963">Cytoplasm</keyword>
<dbReference type="CDD" id="cd01992">
    <property type="entry name" value="TilS_N"/>
    <property type="match status" value="1"/>
</dbReference>
<gene>
    <name evidence="8" type="primary">tilS</name>
    <name evidence="10" type="ORF">EDD80_101381</name>
</gene>
<dbReference type="InterPro" id="IPR012796">
    <property type="entry name" value="Lysidine-tRNA-synth_C"/>
</dbReference>
<dbReference type="GO" id="GO:0032267">
    <property type="term" value="F:tRNA(Ile)-lysidine synthase activity"/>
    <property type="evidence" value="ECO:0007669"/>
    <property type="project" value="UniProtKB-EC"/>
</dbReference>
<evidence type="ECO:0000256" key="3">
    <source>
        <dbReference type="ARBA" id="ARBA00022598"/>
    </source>
</evidence>
<evidence type="ECO:0000259" key="9">
    <source>
        <dbReference type="SMART" id="SM00977"/>
    </source>
</evidence>
<dbReference type="GO" id="GO:0005524">
    <property type="term" value="F:ATP binding"/>
    <property type="evidence" value="ECO:0007669"/>
    <property type="project" value="UniProtKB-UniRule"/>
</dbReference>
<comment type="catalytic activity">
    <reaction evidence="7 8">
        <text>cytidine(34) in tRNA(Ile2) + L-lysine + ATP = lysidine(34) in tRNA(Ile2) + AMP + diphosphate + H(+)</text>
        <dbReference type="Rhea" id="RHEA:43744"/>
        <dbReference type="Rhea" id="RHEA-COMP:10625"/>
        <dbReference type="Rhea" id="RHEA-COMP:10670"/>
        <dbReference type="ChEBI" id="CHEBI:15378"/>
        <dbReference type="ChEBI" id="CHEBI:30616"/>
        <dbReference type="ChEBI" id="CHEBI:32551"/>
        <dbReference type="ChEBI" id="CHEBI:33019"/>
        <dbReference type="ChEBI" id="CHEBI:82748"/>
        <dbReference type="ChEBI" id="CHEBI:83665"/>
        <dbReference type="ChEBI" id="CHEBI:456215"/>
        <dbReference type="EC" id="6.3.4.19"/>
    </reaction>
</comment>
<dbReference type="SMART" id="SM00977">
    <property type="entry name" value="TilS_C"/>
    <property type="match status" value="1"/>
</dbReference>
<dbReference type="GO" id="GO:0005737">
    <property type="term" value="C:cytoplasm"/>
    <property type="evidence" value="ECO:0007669"/>
    <property type="project" value="UniProtKB-SubCell"/>
</dbReference>
<evidence type="ECO:0000256" key="8">
    <source>
        <dbReference type="HAMAP-Rule" id="MF_01161"/>
    </source>
</evidence>
<dbReference type="NCBIfam" id="TIGR02432">
    <property type="entry name" value="lysidine_TilS_N"/>
    <property type="match status" value="1"/>
</dbReference>
<dbReference type="Gene3D" id="3.40.50.620">
    <property type="entry name" value="HUPs"/>
    <property type="match status" value="1"/>
</dbReference>
<keyword evidence="6 8" id="KW-0067">ATP-binding</keyword>
<dbReference type="HAMAP" id="MF_01161">
    <property type="entry name" value="tRNA_Ile_lys_synt"/>
    <property type="match status" value="1"/>
</dbReference>
<dbReference type="PANTHER" id="PTHR43033:SF1">
    <property type="entry name" value="TRNA(ILE)-LYSIDINE SYNTHASE-RELATED"/>
    <property type="match status" value="1"/>
</dbReference>
<dbReference type="InterPro" id="IPR011063">
    <property type="entry name" value="TilS/TtcA_N"/>
</dbReference>
<dbReference type="EMBL" id="SMAD01000001">
    <property type="protein sequence ID" value="TCS90182.1"/>
    <property type="molecule type" value="Genomic_DNA"/>
</dbReference>
<dbReference type="NCBIfam" id="TIGR02433">
    <property type="entry name" value="lysidine_TilS_C"/>
    <property type="match status" value="1"/>
</dbReference>
<comment type="function">
    <text evidence="8">Ligates lysine onto the cytidine present at position 34 of the AUA codon-specific tRNA(Ile) that contains the anticodon CAU, in an ATP-dependent manner. Cytidine is converted to lysidine, thus changing the amino acid specificity of the tRNA from methionine to isoleucine.</text>
</comment>
<dbReference type="RefSeq" id="WP_132127636.1">
    <property type="nucleotide sequence ID" value="NZ_CP042432.1"/>
</dbReference>
<keyword evidence="5 8" id="KW-0547">Nucleotide-binding</keyword>
<comment type="domain">
    <text evidence="8">The N-terminal region contains the highly conserved SGGXDS motif, predicted to be a P-loop motif involved in ATP binding.</text>
</comment>
<protein>
    <recommendedName>
        <fullName evidence="8">tRNA(Ile)-lysidine synthase</fullName>
        <ecNumber evidence="8">6.3.4.19</ecNumber>
    </recommendedName>
    <alternativeName>
        <fullName evidence="8">tRNA(Ile)-2-lysyl-cytidine synthase</fullName>
    </alternativeName>
    <alternativeName>
        <fullName evidence="8">tRNA(Ile)-lysidine synthetase</fullName>
    </alternativeName>
</protein>
<dbReference type="AlphaFoldDB" id="A0A4R3L199"/>
<dbReference type="InterPro" id="IPR012795">
    <property type="entry name" value="tRNA_Ile_lys_synt_N"/>
</dbReference>
<organism evidence="10 11">
    <name type="scientific">Anseongella ginsenosidimutans</name>
    <dbReference type="NCBI Taxonomy" id="496056"/>
    <lineage>
        <taxon>Bacteria</taxon>
        <taxon>Pseudomonadati</taxon>
        <taxon>Bacteroidota</taxon>
        <taxon>Sphingobacteriia</taxon>
        <taxon>Sphingobacteriales</taxon>
        <taxon>Sphingobacteriaceae</taxon>
        <taxon>Anseongella</taxon>
    </lineage>
</organism>
<dbReference type="EC" id="6.3.4.19" evidence="8"/>
<dbReference type="InterPro" id="IPR012094">
    <property type="entry name" value="tRNA_Ile_lys_synt"/>
</dbReference>
<comment type="similarity">
    <text evidence="8">Belongs to the tRNA(Ile)-lysidine synthase family.</text>
</comment>
<evidence type="ECO:0000256" key="6">
    <source>
        <dbReference type="ARBA" id="ARBA00022840"/>
    </source>
</evidence>
<dbReference type="Pfam" id="PF01171">
    <property type="entry name" value="ATP_bind_3"/>
    <property type="match status" value="1"/>
</dbReference>
<evidence type="ECO:0000256" key="4">
    <source>
        <dbReference type="ARBA" id="ARBA00022694"/>
    </source>
</evidence>
<keyword evidence="11" id="KW-1185">Reference proteome</keyword>
<dbReference type="SUPFAM" id="SSF56037">
    <property type="entry name" value="PheT/TilS domain"/>
    <property type="match status" value="1"/>
</dbReference>
<keyword evidence="4 8" id="KW-0819">tRNA processing</keyword>
<proteinExistence type="inferred from homology"/>
<evidence type="ECO:0000313" key="11">
    <source>
        <dbReference type="Proteomes" id="UP000295807"/>
    </source>
</evidence>
<feature type="domain" description="Lysidine-tRNA(Ile) synthetase C-terminal" evidence="9">
    <location>
        <begin position="360"/>
        <end position="434"/>
    </location>
</feature>
<evidence type="ECO:0000256" key="2">
    <source>
        <dbReference type="ARBA" id="ARBA00022490"/>
    </source>
</evidence>
<accession>A0A4R3L199</accession>
<keyword evidence="3 8" id="KW-0436">Ligase</keyword>
<comment type="subcellular location">
    <subcellularLocation>
        <location evidence="1 8">Cytoplasm</location>
    </subcellularLocation>
</comment>
<dbReference type="PANTHER" id="PTHR43033">
    <property type="entry name" value="TRNA(ILE)-LYSIDINE SYNTHASE-RELATED"/>
    <property type="match status" value="1"/>
</dbReference>
<evidence type="ECO:0000256" key="1">
    <source>
        <dbReference type="ARBA" id="ARBA00004496"/>
    </source>
</evidence>
<name>A0A4R3L199_9SPHI</name>
<dbReference type="GO" id="GO:0006400">
    <property type="term" value="P:tRNA modification"/>
    <property type="evidence" value="ECO:0007669"/>
    <property type="project" value="UniProtKB-UniRule"/>
</dbReference>
<evidence type="ECO:0000256" key="7">
    <source>
        <dbReference type="ARBA" id="ARBA00048539"/>
    </source>
</evidence>